<gene>
    <name evidence="4" type="ORF">IFM89_003716</name>
</gene>
<evidence type="ECO:0000313" key="4">
    <source>
        <dbReference type="EMBL" id="KAF9607902.1"/>
    </source>
</evidence>
<dbReference type="Gene3D" id="3.40.50.2000">
    <property type="entry name" value="Glycogen Phosphorylase B"/>
    <property type="match status" value="2"/>
</dbReference>
<evidence type="ECO:0000256" key="2">
    <source>
        <dbReference type="ARBA" id="ARBA00022679"/>
    </source>
</evidence>
<feature type="domain" description="Glycosyltransferase N-terminal" evidence="3">
    <location>
        <begin position="13"/>
        <end position="88"/>
    </location>
</feature>
<dbReference type="CDD" id="cd03784">
    <property type="entry name" value="GT1_Gtf-like"/>
    <property type="match status" value="1"/>
</dbReference>
<comment type="similarity">
    <text evidence="1">Belongs to the UDP-glycosyltransferase family.</text>
</comment>
<dbReference type="Pfam" id="PF26168">
    <property type="entry name" value="Glyco_transf_N"/>
    <property type="match status" value="1"/>
</dbReference>
<dbReference type="AlphaFoldDB" id="A0A835I1D1"/>
<reference evidence="4 5" key="1">
    <citation type="submission" date="2020-10" db="EMBL/GenBank/DDBJ databases">
        <title>The Coptis chinensis genome and diversification of protoberbering-type alkaloids.</title>
        <authorList>
            <person name="Wang B."/>
            <person name="Shu S."/>
            <person name="Song C."/>
            <person name="Liu Y."/>
        </authorList>
    </citation>
    <scope>NUCLEOTIDE SEQUENCE [LARGE SCALE GENOMIC DNA]</scope>
    <source>
        <strain evidence="4">HL-2020</strain>
        <tissue evidence="4">Leaf</tissue>
    </source>
</reference>
<dbReference type="InterPro" id="IPR058980">
    <property type="entry name" value="Glyco_transf_N"/>
</dbReference>
<accession>A0A835I1D1</accession>
<dbReference type="PANTHER" id="PTHR11926">
    <property type="entry name" value="GLUCOSYL/GLUCURONOSYL TRANSFERASES"/>
    <property type="match status" value="1"/>
</dbReference>
<evidence type="ECO:0000256" key="1">
    <source>
        <dbReference type="ARBA" id="ARBA00009995"/>
    </source>
</evidence>
<evidence type="ECO:0000259" key="3">
    <source>
        <dbReference type="Pfam" id="PF26168"/>
    </source>
</evidence>
<dbReference type="InterPro" id="IPR002213">
    <property type="entry name" value="UDP_glucos_trans"/>
</dbReference>
<dbReference type="PANTHER" id="PTHR11926:SF774">
    <property type="entry name" value="UDP-GLYCOSYLTRANSFERASE 85A1-RELATED"/>
    <property type="match status" value="1"/>
</dbReference>
<dbReference type="Proteomes" id="UP000631114">
    <property type="component" value="Unassembled WGS sequence"/>
</dbReference>
<proteinExistence type="inferred from homology"/>
<organism evidence="4 5">
    <name type="scientific">Coptis chinensis</name>
    <dbReference type="NCBI Taxonomy" id="261450"/>
    <lineage>
        <taxon>Eukaryota</taxon>
        <taxon>Viridiplantae</taxon>
        <taxon>Streptophyta</taxon>
        <taxon>Embryophyta</taxon>
        <taxon>Tracheophyta</taxon>
        <taxon>Spermatophyta</taxon>
        <taxon>Magnoliopsida</taxon>
        <taxon>Ranunculales</taxon>
        <taxon>Ranunculaceae</taxon>
        <taxon>Coptidoideae</taxon>
        <taxon>Coptis</taxon>
    </lineage>
</organism>
<dbReference type="FunFam" id="3.40.50.2000:FF:000027">
    <property type="entry name" value="Glycosyltransferase"/>
    <property type="match status" value="1"/>
</dbReference>
<dbReference type="GO" id="GO:0080044">
    <property type="term" value="F:quercetin 7-O-glucosyltransferase activity"/>
    <property type="evidence" value="ECO:0007669"/>
    <property type="project" value="TreeGrafter"/>
</dbReference>
<dbReference type="Pfam" id="PF00201">
    <property type="entry name" value="UDPGT"/>
    <property type="match status" value="1"/>
</dbReference>
<dbReference type="SUPFAM" id="SSF53756">
    <property type="entry name" value="UDP-Glycosyltransferase/glycogen phosphorylase"/>
    <property type="match status" value="1"/>
</dbReference>
<dbReference type="FunFam" id="3.40.50.2000:FF:000055">
    <property type="entry name" value="Glycosyltransferase"/>
    <property type="match status" value="1"/>
</dbReference>
<sequence>MISISETKKPHAVCIPYPAQGHINPMLKLAKVLHDRGFHITFVNTVHMHNRLLKSQGPDSLKGLPDFQFKTIPDGLAPSDTDTAQSFPALCESISKNCLVPFWDLITRINDTSLSSCGLPPVSCIISDGVMTFSLRAAEELGIPGILFWTVSACGLMGFLQFPHLLQIGLTPLKDESYLTNGYLDAPINFIPGIQDIRVRDLPTFIRTTDPEDIVFNFILREVQKISTASAILLNTFDELETEVLSAIKSNLPPVYTIGPLPLLVNQVSENLLKSIGCNLWKEETESLEWLDSKKPKSVVYVNFGSIVVMTSEQMVELAWGLANSNHTFLWIFRHDLVLGDPAILPPEFLTETKERGLISRWCPQEHVLKHPSIGVFLTHNGWNSTIESVCGGVPMICCPFVAEQQMNCRYSCIYWRIGVEIDSNVRRNEVECLVKEVMEGEKGIEIKVKAMQWKKKAEEATARGGSSYVNMGKLVKEILVAKDML</sequence>
<dbReference type="GO" id="GO:0080043">
    <property type="term" value="F:quercetin 3-O-glucosyltransferase activity"/>
    <property type="evidence" value="ECO:0007669"/>
    <property type="project" value="TreeGrafter"/>
</dbReference>
<name>A0A835I1D1_9MAGN</name>
<dbReference type="OrthoDB" id="5835829at2759"/>
<keyword evidence="2" id="KW-0808">Transferase</keyword>
<comment type="caution">
    <text evidence="4">The sequence shown here is derived from an EMBL/GenBank/DDBJ whole genome shotgun (WGS) entry which is preliminary data.</text>
</comment>
<dbReference type="EMBL" id="JADFTS010000004">
    <property type="protein sequence ID" value="KAF9607902.1"/>
    <property type="molecule type" value="Genomic_DNA"/>
</dbReference>
<evidence type="ECO:0000313" key="5">
    <source>
        <dbReference type="Proteomes" id="UP000631114"/>
    </source>
</evidence>
<protein>
    <recommendedName>
        <fullName evidence="3">Glycosyltransferase N-terminal domain-containing protein</fullName>
    </recommendedName>
</protein>
<keyword evidence="5" id="KW-1185">Reference proteome</keyword>